<dbReference type="OrthoDB" id="5150296at2"/>
<dbReference type="SUPFAM" id="SSF53697">
    <property type="entry name" value="SIS domain"/>
    <property type="match status" value="1"/>
</dbReference>
<dbReference type="AlphaFoldDB" id="R2QFH0"/>
<dbReference type="eggNOG" id="COG0449">
    <property type="taxonomic scope" value="Bacteria"/>
</dbReference>
<dbReference type="GO" id="GO:0006047">
    <property type="term" value="P:UDP-N-acetylglucosamine metabolic process"/>
    <property type="evidence" value="ECO:0007669"/>
    <property type="project" value="TreeGrafter"/>
</dbReference>
<dbReference type="PATRIC" id="fig|1158607.3.peg.1206"/>
<dbReference type="Gene3D" id="3.40.50.10490">
    <property type="entry name" value="Glucose-6-phosphate isomerase like protein, domain 1"/>
    <property type="match status" value="2"/>
</dbReference>
<reference evidence="4 5" key="1">
    <citation type="submission" date="2013-02" db="EMBL/GenBank/DDBJ databases">
        <title>The Genome Sequence of Enterococcus pallens BAA-351.</title>
        <authorList>
            <consortium name="The Broad Institute Genome Sequencing Platform"/>
            <consortium name="The Broad Institute Genome Sequencing Center for Infectious Disease"/>
            <person name="Earl A.M."/>
            <person name="Gilmore M.S."/>
            <person name="Lebreton F."/>
            <person name="Walker B."/>
            <person name="Young S.K."/>
            <person name="Zeng Q."/>
            <person name="Gargeya S."/>
            <person name="Fitzgerald M."/>
            <person name="Haas B."/>
            <person name="Abouelleil A."/>
            <person name="Alvarado L."/>
            <person name="Arachchi H.M."/>
            <person name="Berlin A.M."/>
            <person name="Chapman S.B."/>
            <person name="Dewar J."/>
            <person name="Goldberg J."/>
            <person name="Griggs A."/>
            <person name="Gujja S."/>
            <person name="Hansen M."/>
            <person name="Howarth C."/>
            <person name="Imamovic A."/>
            <person name="Larimer J."/>
            <person name="McCowan C."/>
            <person name="Murphy C."/>
            <person name="Neiman D."/>
            <person name="Pearson M."/>
            <person name="Priest M."/>
            <person name="Roberts A."/>
            <person name="Saif S."/>
            <person name="Shea T."/>
            <person name="Sisk P."/>
            <person name="Sykes S."/>
            <person name="Wortman J."/>
            <person name="Nusbaum C."/>
            <person name="Birren B."/>
        </authorList>
    </citation>
    <scope>NUCLEOTIDE SEQUENCE [LARGE SCALE GENOMIC DNA]</scope>
    <source>
        <strain evidence="4 5">ATCC BAA-351</strain>
    </source>
</reference>
<dbReference type="CDD" id="cd05008">
    <property type="entry name" value="SIS_GlmS_GlmD_1"/>
    <property type="match status" value="1"/>
</dbReference>
<dbReference type="GO" id="GO:0006002">
    <property type="term" value="P:fructose 6-phosphate metabolic process"/>
    <property type="evidence" value="ECO:0007669"/>
    <property type="project" value="TreeGrafter"/>
</dbReference>
<evidence type="ECO:0000313" key="5">
    <source>
        <dbReference type="Proteomes" id="UP000013782"/>
    </source>
</evidence>
<dbReference type="GO" id="GO:0097367">
    <property type="term" value="F:carbohydrate derivative binding"/>
    <property type="evidence" value="ECO:0007669"/>
    <property type="project" value="InterPro"/>
</dbReference>
<dbReference type="InterPro" id="IPR035466">
    <property type="entry name" value="GlmS/AgaS_SIS"/>
</dbReference>
<keyword evidence="1" id="KW-0677">Repeat</keyword>
<dbReference type="CDD" id="cd05009">
    <property type="entry name" value="SIS_GlmS_GlmD_2"/>
    <property type="match status" value="1"/>
</dbReference>
<dbReference type="RefSeq" id="WP_010756254.1">
    <property type="nucleotide sequence ID" value="NZ_ASWD01000002.1"/>
</dbReference>
<dbReference type="Proteomes" id="UP000013782">
    <property type="component" value="Unassembled WGS sequence"/>
</dbReference>
<gene>
    <name evidence="4" type="ORF">UAU_01224</name>
</gene>
<dbReference type="EMBL" id="AJAQ01000011">
    <property type="protein sequence ID" value="EOH95262.1"/>
    <property type="molecule type" value="Genomic_DNA"/>
</dbReference>
<keyword evidence="2" id="KW-0175">Coiled coil</keyword>
<evidence type="ECO:0000313" key="4">
    <source>
        <dbReference type="EMBL" id="EOH95262.1"/>
    </source>
</evidence>
<dbReference type="PROSITE" id="PS51464">
    <property type="entry name" value="SIS"/>
    <property type="match status" value="1"/>
</dbReference>
<dbReference type="GO" id="GO:0004360">
    <property type="term" value="F:glutamine-fructose-6-phosphate transaminase (isomerizing) activity"/>
    <property type="evidence" value="ECO:0007669"/>
    <property type="project" value="TreeGrafter"/>
</dbReference>
<dbReference type="InterPro" id="IPR035490">
    <property type="entry name" value="GlmS/FrlB_SIS"/>
</dbReference>
<dbReference type="PANTHER" id="PTHR10937">
    <property type="entry name" value="GLUCOSAMINE--FRUCTOSE-6-PHOSPHATE AMINOTRANSFERASE, ISOMERIZING"/>
    <property type="match status" value="1"/>
</dbReference>
<dbReference type="InterPro" id="IPR046348">
    <property type="entry name" value="SIS_dom_sf"/>
</dbReference>
<evidence type="ECO:0000256" key="1">
    <source>
        <dbReference type="ARBA" id="ARBA00022737"/>
    </source>
</evidence>
<protein>
    <recommendedName>
        <fullName evidence="3">SIS domain-containing protein</fullName>
    </recommendedName>
</protein>
<dbReference type="HOGENOM" id="CLU_012520_1_1_9"/>
<feature type="coiled-coil region" evidence="2">
    <location>
        <begin position="167"/>
        <end position="194"/>
    </location>
</feature>
<keyword evidence="5" id="KW-1185">Reference proteome</keyword>
<dbReference type="STRING" id="160454.RV10_GL000545"/>
<accession>R2QFH0</accession>
<organism evidence="4 5">
    <name type="scientific">Enterococcus pallens ATCC BAA-351</name>
    <dbReference type="NCBI Taxonomy" id="1158607"/>
    <lineage>
        <taxon>Bacteria</taxon>
        <taxon>Bacillati</taxon>
        <taxon>Bacillota</taxon>
        <taxon>Bacilli</taxon>
        <taxon>Lactobacillales</taxon>
        <taxon>Enterococcaceae</taxon>
        <taxon>Enterococcus</taxon>
    </lineage>
</organism>
<sequence>MEETMMTYVKEEPQVLHKILDEFDYSGLAAHLPKQVKRLLILATGSSYNAALAAKYYIEKTAGIIVSIEEPFNFQHYGTIDETTDCILAISQSGKSTSTINVLEKVANSQIPIVALTNQPDSPLVQQAECLIDLNIGVEKVDYVTKGFSGTILNLFLFACAIGYQNQSITESELKDKQQELNRLIQALPDIIERSETYFSENEAKFTSYNRFVCIAYGANLGIAKEFETKFTETVRLPSAGYELEAYMHGPYLEAQKNHALFFLIDEQAISSRAFRLRNYIEQYVGTTITVVENDTKEAYDFSLKLNDLDPFILPLATVVLVQVWSYLTATANRQDLTIDPFPDFDAMLNSKLL</sequence>
<dbReference type="PANTHER" id="PTHR10937:SF17">
    <property type="entry name" value="GLUCOSAMINE-FRUCTOSE-6-PHOSPHATE AMINOTRANSFERASE"/>
    <property type="match status" value="1"/>
</dbReference>
<dbReference type="Pfam" id="PF01380">
    <property type="entry name" value="SIS"/>
    <property type="match status" value="1"/>
</dbReference>
<comment type="caution">
    <text evidence="4">The sequence shown here is derived from an EMBL/GenBank/DDBJ whole genome shotgun (WGS) entry which is preliminary data.</text>
</comment>
<name>R2QFH0_9ENTE</name>
<proteinExistence type="predicted"/>
<dbReference type="InterPro" id="IPR001347">
    <property type="entry name" value="SIS_dom"/>
</dbReference>
<dbReference type="GO" id="GO:0006487">
    <property type="term" value="P:protein N-linked glycosylation"/>
    <property type="evidence" value="ECO:0007669"/>
    <property type="project" value="TreeGrafter"/>
</dbReference>
<feature type="domain" description="SIS" evidence="3">
    <location>
        <begin position="29"/>
        <end position="169"/>
    </location>
</feature>
<evidence type="ECO:0000256" key="2">
    <source>
        <dbReference type="SAM" id="Coils"/>
    </source>
</evidence>
<evidence type="ECO:0000259" key="3">
    <source>
        <dbReference type="PROSITE" id="PS51464"/>
    </source>
</evidence>